<evidence type="ECO:0000256" key="2">
    <source>
        <dbReference type="ARBA" id="ARBA00022676"/>
    </source>
</evidence>
<dbReference type="RefSeq" id="WP_084034357.1">
    <property type="nucleotide sequence ID" value="NZ_CP050919.1"/>
</dbReference>
<evidence type="ECO:0000313" key="5">
    <source>
        <dbReference type="EMBL" id="QIX57713.1"/>
    </source>
</evidence>
<evidence type="ECO:0000256" key="3">
    <source>
        <dbReference type="ARBA" id="ARBA00022679"/>
    </source>
</evidence>
<keyword evidence="3 5" id="KW-0808">Transferase</keyword>
<dbReference type="InterPro" id="IPR001173">
    <property type="entry name" value="Glyco_trans_2-like"/>
</dbReference>
<dbReference type="Pfam" id="PF00535">
    <property type="entry name" value="Glycos_transf_2"/>
    <property type="match status" value="1"/>
</dbReference>
<evidence type="ECO:0000313" key="6">
    <source>
        <dbReference type="Proteomes" id="UP000503169"/>
    </source>
</evidence>
<dbReference type="AlphaFoldDB" id="A0AAJ4KV32"/>
<proteinExistence type="inferred from homology"/>
<sequence>MCNDELPDFSVLMSVYQKEKPVFLDQALMSIEEQTVIPDQIVLVEDGPLTAELDKVIEEHQKRFSNKYELLKLTSNRGLGAALQKGVERCRYDWIARMDSDDVSVPNRFELQLKAVVNNPQLAIVGGQIDEFTGEVNHITGKRLVPTGQEDIYQFVKWRSPFNHPSVMLNKKAILDVGNYQANGKLEDYFLWSKVIIEKYPVLNLSEVLVHMRVDTGMYGRRGEWANLKQIFKLRRMLYKGKLVSRREELTGDFVMVANVIVPAKLRELIYKKVLHK</sequence>
<dbReference type="InterPro" id="IPR029044">
    <property type="entry name" value="Nucleotide-diphossugar_trans"/>
</dbReference>
<feature type="domain" description="Glycosyltransferase 2-like" evidence="4">
    <location>
        <begin position="10"/>
        <end position="175"/>
    </location>
</feature>
<comment type="similarity">
    <text evidence="1">Belongs to the glycosyltransferase 2 family.</text>
</comment>
<dbReference type="Proteomes" id="UP000503169">
    <property type="component" value="Chromosome"/>
</dbReference>
<evidence type="ECO:0000259" key="4">
    <source>
        <dbReference type="Pfam" id="PF00535"/>
    </source>
</evidence>
<organism evidence="5 6">
    <name type="scientific">Limosilactobacillus fermentum</name>
    <name type="common">Lactobacillus fermentum</name>
    <dbReference type="NCBI Taxonomy" id="1613"/>
    <lineage>
        <taxon>Bacteria</taxon>
        <taxon>Bacillati</taxon>
        <taxon>Bacillota</taxon>
        <taxon>Bacilli</taxon>
        <taxon>Lactobacillales</taxon>
        <taxon>Lactobacillaceae</taxon>
        <taxon>Limosilactobacillus</taxon>
    </lineage>
</organism>
<dbReference type="GO" id="GO:0016757">
    <property type="term" value="F:glycosyltransferase activity"/>
    <property type="evidence" value="ECO:0007669"/>
    <property type="project" value="UniProtKB-KW"/>
</dbReference>
<dbReference type="EC" id="2.4.1.303" evidence="5"/>
<dbReference type="EMBL" id="CP050919">
    <property type="protein sequence ID" value="QIX57713.1"/>
    <property type="molecule type" value="Genomic_DNA"/>
</dbReference>
<keyword evidence="2 5" id="KW-0328">Glycosyltransferase</keyword>
<evidence type="ECO:0000256" key="1">
    <source>
        <dbReference type="ARBA" id="ARBA00006739"/>
    </source>
</evidence>
<dbReference type="InterPro" id="IPR050834">
    <property type="entry name" value="Glycosyltransf_2"/>
</dbReference>
<gene>
    <name evidence="5" type="primary">wbbD</name>
    <name evidence="5" type="ORF">HCY95_00107</name>
</gene>
<dbReference type="Gene3D" id="3.90.550.10">
    <property type="entry name" value="Spore Coat Polysaccharide Biosynthesis Protein SpsA, Chain A"/>
    <property type="match status" value="1"/>
</dbReference>
<accession>A0AAJ4KV32</accession>
<dbReference type="SUPFAM" id="SSF53448">
    <property type="entry name" value="Nucleotide-diphospho-sugar transferases"/>
    <property type="match status" value="1"/>
</dbReference>
<dbReference type="PANTHER" id="PTHR43685:SF5">
    <property type="entry name" value="GLYCOSYLTRANSFERASE EPSE-RELATED"/>
    <property type="match status" value="1"/>
</dbReference>
<protein>
    <submittedName>
        <fullName evidence="5">UDP-Gal:alpha-D-GlcNAc-diphosphoundecaprenol beta-1,3-galactosyltransferase</fullName>
        <ecNumber evidence="5">2.4.1.303</ecNumber>
    </submittedName>
</protein>
<dbReference type="PANTHER" id="PTHR43685">
    <property type="entry name" value="GLYCOSYLTRANSFERASE"/>
    <property type="match status" value="1"/>
</dbReference>
<reference evidence="5 6" key="1">
    <citation type="submission" date="2020-04" db="EMBL/GenBank/DDBJ databases">
        <title>Novel strain L. Fermentum HFD1 producer antibacterial peptides.</title>
        <authorList>
            <person name="Ozhegov G.D."/>
            <person name="Pavlova A.S."/>
            <person name="Zhuravleva D.E."/>
            <person name="Gogoleva N.V."/>
            <person name="Shagimardanova E.I."/>
            <person name="Markelova M.I."/>
            <person name="Yarullina D.R."/>
            <person name="Kayumov A.R."/>
        </authorList>
    </citation>
    <scope>NUCLEOTIDE SEQUENCE [LARGE SCALE GENOMIC DNA]</scope>
    <source>
        <strain evidence="5 6">HFD1</strain>
    </source>
</reference>
<name>A0AAJ4KV32_LIMFE</name>